<keyword evidence="2" id="KW-0808">Transferase</keyword>
<evidence type="ECO:0000256" key="1">
    <source>
        <dbReference type="SAM" id="MobiDB-lite"/>
    </source>
</evidence>
<dbReference type="InterPro" id="IPR052896">
    <property type="entry name" value="GGT-like_enzyme"/>
</dbReference>
<dbReference type="InterPro" id="IPR043137">
    <property type="entry name" value="GGT_ssub_C"/>
</dbReference>
<dbReference type="GO" id="GO:0103068">
    <property type="term" value="F:leukotriene C4 gamma-glutamyl transferase activity"/>
    <property type="evidence" value="ECO:0007669"/>
    <property type="project" value="UniProtKB-EC"/>
</dbReference>
<dbReference type="RefSeq" id="WP_318648697.1">
    <property type="nucleotide sequence ID" value="NZ_CP137852.1"/>
</dbReference>
<feature type="compositionally biased region" description="Low complexity" evidence="1">
    <location>
        <begin position="362"/>
        <end position="373"/>
    </location>
</feature>
<sequence>MPDPAEPYAQRPALRGTRHMASAGHYGAAHAAFAVLEAGGNAVDAAVAGGIALGVVQPDIVNVAGVAPIMIRMADGAVWTIAGLGPWPRATDPEHVLRNCGGTIPEGILRTVVPAAPDAWITALARFGTMRFSEVVQAAIRFAEGFPVHPLMADTIAGYREKYARWPSNAAIFLPGGRPPRVGEIFVQSDLAKSLRYMADEESAALARGGDRASGLEAARAAFYRGDIAQAILRFHREAGGWLAAEDLADYRSPVERAITTRFAGVDVHTCGAWCQGPVLHQALALLDPAALKAAGHNSADYLHQIIEAMKLAFADREAFYGDPDFVNVPLEGLLDPAYAATRARMIDPARAWPDMPPPGQPRGAAPIAAGAPLNVPGAPSGPPRDTSYISVVDRWGNAVSATPSDVSSDTPVIPGTGLCPSSRGSQSFTAPGHPSRMAPGKRPRLTPNPIMLERTGEFVMPLGTPGGDVQSQAMLQVMLNMLLFGMDPQDAVEHPRAATYSFPDSFEPHVTHPGRICLEGRIARATGEALAARGHQVSWWPDRIWRAGAVCMVQADQRSGILTAGADPRRASYAVGW</sequence>
<dbReference type="EMBL" id="CP137852">
    <property type="protein sequence ID" value="WPB84733.1"/>
    <property type="molecule type" value="Genomic_DNA"/>
</dbReference>
<protein>
    <submittedName>
        <fullName evidence="2">Gamma-glutamyltransferase</fullName>
        <ecNumber evidence="2">2.3.2.2</ecNumber>
    </submittedName>
</protein>
<organism evidence="2 3">
    <name type="scientific">Sediminicoccus rosea</name>
    <dbReference type="NCBI Taxonomy" id="1225128"/>
    <lineage>
        <taxon>Bacteria</taxon>
        <taxon>Pseudomonadati</taxon>
        <taxon>Pseudomonadota</taxon>
        <taxon>Alphaproteobacteria</taxon>
        <taxon>Acetobacterales</taxon>
        <taxon>Roseomonadaceae</taxon>
        <taxon>Sediminicoccus</taxon>
    </lineage>
</organism>
<keyword evidence="3" id="KW-1185">Reference proteome</keyword>
<gene>
    <name evidence="2" type="ORF">R9Z33_21900</name>
</gene>
<dbReference type="Proteomes" id="UP001305521">
    <property type="component" value="Chromosome"/>
</dbReference>
<name>A0ABZ0PG71_9PROT</name>
<proteinExistence type="predicted"/>
<dbReference type="Pfam" id="PF01019">
    <property type="entry name" value="G_glu_transpept"/>
    <property type="match status" value="1"/>
</dbReference>
<dbReference type="SUPFAM" id="SSF56235">
    <property type="entry name" value="N-terminal nucleophile aminohydrolases (Ntn hydrolases)"/>
    <property type="match status" value="1"/>
</dbReference>
<dbReference type="InterPro" id="IPR043138">
    <property type="entry name" value="GGT_lsub"/>
</dbReference>
<dbReference type="PANTHER" id="PTHR43881:SF1">
    <property type="entry name" value="GAMMA-GLUTAMYLTRANSPEPTIDASE (AFU_ORTHOLOGUE AFUA_4G13580)"/>
    <property type="match status" value="1"/>
</dbReference>
<accession>A0ABZ0PG71</accession>
<evidence type="ECO:0000313" key="2">
    <source>
        <dbReference type="EMBL" id="WPB84733.1"/>
    </source>
</evidence>
<dbReference type="EC" id="2.3.2.2" evidence="2"/>
<feature type="region of interest" description="Disordered" evidence="1">
    <location>
        <begin position="358"/>
        <end position="385"/>
    </location>
</feature>
<dbReference type="PRINTS" id="PR01210">
    <property type="entry name" value="GGTRANSPTASE"/>
</dbReference>
<dbReference type="Gene3D" id="1.10.246.130">
    <property type="match status" value="1"/>
</dbReference>
<dbReference type="Gene3D" id="3.60.20.40">
    <property type="match status" value="1"/>
</dbReference>
<dbReference type="InterPro" id="IPR029055">
    <property type="entry name" value="Ntn_hydrolases_N"/>
</dbReference>
<reference evidence="2 3" key="1">
    <citation type="submission" date="2023-11" db="EMBL/GenBank/DDBJ databases">
        <title>Arctic aerobic anoxygenic photoheterotroph Sediminicoccus rosea KRV36 adapts its photosynthesis to long days of polar summer.</title>
        <authorList>
            <person name="Tomasch J."/>
            <person name="Kopejtka K."/>
            <person name="Bily T."/>
            <person name="Gardiner A.T."/>
            <person name="Gardian Z."/>
            <person name="Shivaramu S."/>
            <person name="Koblizek M."/>
            <person name="Engelhardt F."/>
            <person name="Kaftan D."/>
        </authorList>
    </citation>
    <scope>NUCLEOTIDE SEQUENCE [LARGE SCALE GENOMIC DNA]</scope>
    <source>
        <strain evidence="2 3">R-30</strain>
    </source>
</reference>
<evidence type="ECO:0000313" key="3">
    <source>
        <dbReference type="Proteomes" id="UP001305521"/>
    </source>
</evidence>
<dbReference type="PANTHER" id="PTHR43881">
    <property type="entry name" value="GAMMA-GLUTAMYLTRANSPEPTIDASE (AFU_ORTHOLOGUE AFUA_4G13580)"/>
    <property type="match status" value="1"/>
</dbReference>
<feature type="region of interest" description="Disordered" evidence="1">
    <location>
        <begin position="418"/>
        <end position="447"/>
    </location>
</feature>
<keyword evidence="2" id="KW-0012">Acyltransferase</keyword>